<name>A0ABW3CQZ0_9ACTN</name>
<keyword evidence="3" id="KW-1185">Reference proteome</keyword>
<organism evidence="2 3">
    <name type="scientific">Actinomadura adrarensis</name>
    <dbReference type="NCBI Taxonomy" id="1819600"/>
    <lineage>
        <taxon>Bacteria</taxon>
        <taxon>Bacillati</taxon>
        <taxon>Actinomycetota</taxon>
        <taxon>Actinomycetes</taxon>
        <taxon>Streptosporangiales</taxon>
        <taxon>Thermomonosporaceae</taxon>
        <taxon>Actinomadura</taxon>
    </lineage>
</organism>
<dbReference type="SMART" id="SM00860">
    <property type="entry name" value="SMI1_KNR4"/>
    <property type="match status" value="1"/>
</dbReference>
<dbReference type="EMBL" id="JBHTIR010004315">
    <property type="protein sequence ID" value="MFD0856963.1"/>
    <property type="molecule type" value="Genomic_DNA"/>
</dbReference>
<dbReference type="Proteomes" id="UP001597083">
    <property type="component" value="Unassembled WGS sequence"/>
</dbReference>
<evidence type="ECO:0000313" key="2">
    <source>
        <dbReference type="EMBL" id="MFD0856963.1"/>
    </source>
</evidence>
<feature type="domain" description="Knr4/Smi1-like" evidence="1">
    <location>
        <begin position="19"/>
        <end position="144"/>
    </location>
</feature>
<protein>
    <submittedName>
        <fullName evidence="2">SMI1/KNR4 family protein</fullName>
    </submittedName>
</protein>
<evidence type="ECO:0000259" key="1">
    <source>
        <dbReference type="SMART" id="SM00860"/>
    </source>
</evidence>
<gene>
    <name evidence="2" type="ORF">ACFQ07_32330</name>
</gene>
<dbReference type="InterPro" id="IPR037883">
    <property type="entry name" value="Knr4/Smi1-like_sf"/>
</dbReference>
<dbReference type="SUPFAM" id="SSF160631">
    <property type="entry name" value="SMI1/KNR4-like"/>
    <property type="match status" value="1"/>
</dbReference>
<dbReference type="Pfam" id="PF09346">
    <property type="entry name" value="SMI1_KNR4"/>
    <property type="match status" value="1"/>
</dbReference>
<evidence type="ECO:0000313" key="3">
    <source>
        <dbReference type="Proteomes" id="UP001597083"/>
    </source>
</evidence>
<accession>A0ABW3CQZ0</accession>
<reference evidence="3" key="1">
    <citation type="journal article" date="2019" name="Int. J. Syst. Evol. Microbiol.">
        <title>The Global Catalogue of Microorganisms (GCM) 10K type strain sequencing project: providing services to taxonomists for standard genome sequencing and annotation.</title>
        <authorList>
            <consortium name="The Broad Institute Genomics Platform"/>
            <consortium name="The Broad Institute Genome Sequencing Center for Infectious Disease"/>
            <person name="Wu L."/>
            <person name="Ma J."/>
        </authorList>
    </citation>
    <scope>NUCLEOTIDE SEQUENCE [LARGE SCALE GENOMIC DNA]</scope>
    <source>
        <strain evidence="3">JCM 31696</strain>
    </source>
</reference>
<dbReference type="InterPro" id="IPR018958">
    <property type="entry name" value="Knr4/Smi1-like_dom"/>
</dbReference>
<proteinExistence type="predicted"/>
<sequence length="166" mass="17857">MAAWLGQNAPASLATLGPPATDDQIAEARDVLGMPLPGDLVAWWKCVNGTSTFPALSVVPLYSPLSVEAALADRERKLSSFGSQKDAAPLREEPAGTPCGIGWLPEWLPVAEDNCGWYLFVDLRPGSLRGCVMSTTSTRAFPKSRSGTAWRKCWSRPPTQWSPAVS</sequence>
<comment type="caution">
    <text evidence="2">The sequence shown here is derived from an EMBL/GenBank/DDBJ whole genome shotgun (WGS) entry which is preliminary data.</text>
</comment>